<name>A0A7S8CDW6_9BACI</name>
<gene>
    <name evidence="2" type="ORF">G8O30_15210</name>
</gene>
<dbReference type="AlphaFoldDB" id="A0A7S8CDW6"/>
<evidence type="ECO:0000256" key="1">
    <source>
        <dbReference type="SAM" id="Phobius"/>
    </source>
</evidence>
<dbReference type="Proteomes" id="UP000593626">
    <property type="component" value="Chromosome"/>
</dbReference>
<keyword evidence="3" id="KW-1185">Reference proteome</keyword>
<keyword evidence="1" id="KW-0812">Transmembrane</keyword>
<protein>
    <submittedName>
        <fullName evidence="2">Uncharacterized protein</fullName>
    </submittedName>
</protein>
<proteinExistence type="predicted"/>
<dbReference type="KEGG" id="mcui:G8O30_15210"/>
<sequence length="49" mass="5165">MLGGVLVVSFASLLIFAGAIGFILAIRKPLDVESAHRVDPVPDKKNSSD</sequence>
<evidence type="ECO:0000313" key="2">
    <source>
        <dbReference type="EMBL" id="QPC48183.1"/>
    </source>
</evidence>
<feature type="transmembrane region" description="Helical" evidence="1">
    <location>
        <begin position="6"/>
        <end position="26"/>
    </location>
</feature>
<evidence type="ECO:0000313" key="3">
    <source>
        <dbReference type="Proteomes" id="UP000593626"/>
    </source>
</evidence>
<dbReference type="RefSeq" id="WP_239672867.1">
    <property type="nucleotide sequence ID" value="NZ_CP049742.1"/>
</dbReference>
<dbReference type="EMBL" id="CP049742">
    <property type="protein sequence ID" value="QPC48183.1"/>
    <property type="molecule type" value="Genomic_DNA"/>
</dbReference>
<keyword evidence="1" id="KW-0472">Membrane</keyword>
<keyword evidence="1" id="KW-1133">Transmembrane helix</keyword>
<accession>A0A7S8CDW6</accession>
<organism evidence="2 3">
    <name type="scientific">Mangrovibacillus cuniculi</name>
    <dbReference type="NCBI Taxonomy" id="2593652"/>
    <lineage>
        <taxon>Bacteria</taxon>
        <taxon>Bacillati</taxon>
        <taxon>Bacillota</taxon>
        <taxon>Bacilli</taxon>
        <taxon>Bacillales</taxon>
        <taxon>Bacillaceae</taxon>
        <taxon>Mangrovibacillus</taxon>
    </lineage>
</organism>
<reference evidence="2 3" key="1">
    <citation type="submission" date="2019-07" db="EMBL/GenBank/DDBJ databases">
        <title>Genome sequence of 2 isolates from Red Sea Mangroves.</title>
        <authorList>
            <person name="Sefrji F."/>
            <person name="Michoud G."/>
            <person name="Merlino G."/>
            <person name="Daffonchio D."/>
        </authorList>
    </citation>
    <scope>NUCLEOTIDE SEQUENCE [LARGE SCALE GENOMIC DNA]</scope>
    <source>
        <strain evidence="2 3">R1DC41</strain>
    </source>
</reference>